<evidence type="ECO:0000259" key="3">
    <source>
        <dbReference type="PROSITE" id="PS50966"/>
    </source>
</evidence>
<name>A0ABQ1YFM1_9BACT</name>
<protein>
    <recommendedName>
        <fullName evidence="8">Superfamily II DNA or RNA helicase, SNF2 family</fullName>
    </recommendedName>
</protein>
<feature type="domain" description="Helicase ATP-binding" evidence="4">
    <location>
        <begin position="682"/>
        <end position="841"/>
    </location>
</feature>
<dbReference type="SUPFAM" id="SSF52540">
    <property type="entry name" value="P-loop containing nucleoside triphosphate hydrolases"/>
    <property type="match status" value="2"/>
</dbReference>
<evidence type="ECO:0000313" key="7">
    <source>
        <dbReference type="Proteomes" id="UP000600214"/>
    </source>
</evidence>
<dbReference type="InterPro" id="IPR049730">
    <property type="entry name" value="SNF2/RAD54-like_C"/>
</dbReference>
<evidence type="ECO:0000313" key="6">
    <source>
        <dbReference type="EMBL" id="GGH23007.1"/>
    </source>
</evidence>
<dbReference type="InterPro" id="IPR000330">
    <property type="entry name" value="SNF2_N"/>
</dbReference>
<keyword evidence="2" id="KW-0479">Metal-binding</keyword>
<dbReference type="InterPro" id="IPR014001">
    <property type="entry name" value="Helicase_ATP-bd"/>
</dbReference>
<dbReference type="CDD" id="cd18012">
    <property type="entry name" value="DEXQc_arch_SWI2_SNF2"/>
    <property type="match status" value="1"/>
</dbReference>
<dbReference type="InterPro" id="IPR038718">
    <property type="entry name" value="SNF2-like_sf"/>
</dbReference>
<evidence type="ECO:0000259" key="4">
    <source>
        <dbReference type="PROSITE" id="PS51192"/>
    </source>
</evidence>
<accession>A0ABQ1YFM1</accession>
<organism evidence="6 7">
    <name type="scientific">Dyadobacter endophyticus</name>
    <dbReference type="NCBI Taxonomy" id="1749036"/>
    <lineage>
        <taxon>Bacteria</taxon>
        <taxon>Pseudomonadati</taxon>
        <taxon>Bacteroidota</taxon>
        <taxon>Cytophagia</taxon>
        <taxon>Cytophagales</taxon>
        <taxon>Spirosomataceae</taxon>
        <taxon>Dyadobacter</taxon>
    </lineage>
</organism>
<dbReference type="Gene3D" id="3.40.50.300">
    <property type="entry name" value="P-loop containing nucleotide triphosphate hydrolases"/>
    <property type="match status" value="1"/>
</dbReference>
<evidence type="ECO:0008006" key="8">
    <source>
        <dbReference type="Google" id="ProtNLM"/>
    </source>
</evidence>
<reference evidence="7" key="1">
    <citation type="journal article" date="2019" name="Int. J. Syst. Evol. Microbiol.">
        <title>The Global Catalogue of Microorganisms (GCM) 10K type strain sequencing project: providing services to taxonomists for standard genome sequencing and annotation.</title>
        <authorList>
            <consortium name="The Broad Institute Genomics Platform"/>
            <consortium name="The Broad Institute Genome Sequencing Center for Infectious Disease"/>
            <person name="Wu L."/>
            <person name="Ma J."/>
        </authorList>
    </citation>
    <scope>NUCLEOTIDE SEQUENCE [LARGE SCALE GENOMIC DNA]</scope>
    <source>
        <strain evidence="7">CGMCC 1.15288</strain>
    </source>
</reference>
<dbReference type="Pfam" id="PF08455">
    <property type="entry name" value="SNF2_assoc"/>
    <property type="match status" value="1"/>
</dbReference>
<dbReference type="SMART" id="SM00490">
    <property type="entry name" value="HELICc"/>
    <property type="match status" value="1"/>
</dbReference>
<dbReference type="PROSITE" id="PS50966">
    <property type="entry name" value="ZF_SWIM"/>
    <property type="match status" value="1"/>
</dbReference>
<dbReference type="PROSITE" id="PS51192">
    <property type="entry name" value="HELICASE_ATP_BIND_1"/>
    <property type="match status" value="1"/>
</dbReference>
<proteinExistence type="predicted"/>
<dbReference type="PANTHER" id="PTHR10799">
    <property type="entry name" value="SNF2/RAD54 HELICASE FAMILY"/>
    <property type="match status" value="1"/>
</dbReference>
<dbReference type="InterPro" id="IPR027417">
    <property type="entry name" value="P-loop_NTPase"/>
</dbReference>
<dbReference type="InterPro" id="IPR013663">
    <property type="entry name" value="Helicase_SWF/SNF/SWI_bac"/>
</dbReference>
<dbReference type="Pfam" id="PF00176">
    <property type="entry name" value="SNF2-rel_dom"/>
    <property type="match status" value="1"/>
</dbReference>
<comment type="caution">
    <text evidence="6">The sequence shown here is derived from an EMBL/GenBank/DDBJ whole genome shotgun (WGS) entry which is preliminary data.</text>
</comment>
<gene>
    <name evidence="6" type="ORF">GCM10007423_05230</name>
</gene>
<evidence type="ECO:0000259" key="5">
    <source>
        <dbReference type="PROSITE" id="PS51194"/>
    </source>
</evidence>
<keyword evidence="1" id="KW-0378">Hydrolase</keyword>
<dbReference type="SMART" id="SM00487">
    <property type="entry name" value="DEXDc"/>
    <property type="match status" value="1"/>
</dbReference>
<keyword evidence="7" id="KW-1185">Reference proteome</keyword>
<dbReference type="Gene3D" id="3.40.50.10810">
    <property type="entry name" value="Tandem AAA-ATPase domain"/>
    <property type="match status" value="1"/>
</dbReference>
<evidence type="ECO:0000256" key="2">
    <source>
        <dbReference type="PROSITE-ProRule" id="PRU00325"/>
    </source>
</evidence>
<keyword evidence="2" id="KW-0862">Zinc</keyword>
<dbReference type="Proteomes" id="UP000600214">
    <property type="component" value="Unassembled WGS sequence"/>
</dbReference>
<feature type="domain" description="Helicase C-terminal" evidence="5">
    <location>
        <begin position="964"/>
        <end position="1119"/>
    </location>
</feature>
<sequence>MNQNDPAGMPVPGQHNFIFLDFNISELSVSHILNNSSEMPQTEKRGYFDIQPHEIDVDYAAFRVAVNLTETFKVVVKQDHKSVNLYCECIRPKRKLCEHQSQVLYNLLNRRDLRAFFDKKLRREKIKEVAFIYGMQDEPELDRYFQLEYGARELQVKPKLKELIPVDTLSVEALQEQLLPKTARDFPGPKPQAVDTRTIVAIGLNKYYDHFYMEMYEAPVTRQGKLKNPFVLLNPLEMIWKTQETDSIKFHTAIASFQNKFRKKNPETDLPGLHSIVQNPLKLDFYYHNPSVSENLNAASLVPVKLAATPADLQLTIDKKDPFFQIKGELILNNVHLDIEDVQFRYDYFVLYKDSLHLIESQDILRTLQFFRQHNQRIYIHESKFEAFRVNLLSKLGNAIRINYTYVKAATPAQREEQGFDQGIEKIIYLEDVGNYVMITPVLKYGKIEVPLFSKNDIYAVDNHGNPFMVRRDEEAELRFGSAVMRQHPDFEEQLGREFFYLHRARFLSEDWFPDAFEEWQNQGVTILGFNKLTKNRLNQHKAKISVHMASGINWFNTTANVEFGKQKVTLKHLHKAVKNRSKYVELGDGTIGILPDKWVEKFAKFFEAGDIAGEVIQTPKIRFASVEEMYEGEMLDREVKEQIAFYQSRVEDFRSIQAVPVPRTLKASLRNYQKQGLNWLNFLDEYNFGGCLADDMGLGKTLQIIAFILLQRKKQVKNTNLIIVPTSLIFNWQAEVEKFAPSIKILTIYGSDRVKEATDFDRYEIVLTSYGTLLSDVNFLKTYHFNYIILDESQAIKNPESQRYKAARLLQSRNKLVMTGTPVENNTFDLYGQLSFACPGLLGNKTQFRNHFSIPIDRFKDNERAVELQQRINPFILRRTKQQVASELPEKTEMVIYCEMGEEQRKVYNAYELEFYNFLNTKNDGDIERSRLHVLQGLTKLRQICNSPALLRDDLYYGDSSAKIDVLMEQIEDTAPWHKILIFSQFTSMLDLIRPQLEERGIGYEYLTGQTRDRGARVDNFQTNEQVRVFLISLKAGGTGLNLTEADYVYLIDPWWNPAVENQAIDRSHRIGQQKNVIAVRLICPGTIEEKVMELQEAKKDLANDLVKTDTDILKSLTRSDLMALISR</sequence>
<dbReference type="Pfam" id="PF00271">
    <property type="entry name" value="Helicase_C"/>
    <property type="match status" value="1"/>
</dbReference>
<keyword evidence="2" id="KW-0863">Zinc-finger</keyword>
<dbReference type="InterPro" id="IPR007527">
    <property type="entry name" value="Znf_SWIM"/>
</dbReference>
<dbReference type="InterPro" id="IPR001650">
    <property type="entry name" value="Helicase_C-like"/>
</dbReference>
<feature type="domain" description="SWIM-type" evidence="3">
    <location>
        <begin position="72"/>
        <end position="108"/>
    </location>
</feature>
<evidence type="ECO:0000256" key="1">
    <source>
        <dbReference type="ARBA" id="ARBA00022801"/>
    </source>
</evidence>
<dbReference type="EMBL" id="BMIA01000001">
    <property type="protein sequence ID" value="GGH23007.1"/>
    <property type="molecule type" value="Genomic_DNA"/>
</dbReference>
<dbReference type="CDD" id="cd18793">
    <property type="entry name" value="SF2_C_SNF"/>
    <property type="match status" value="1"/>
</dbReference>
<dbReference type="PROSITE" id="PS51194">
    <property type="entry name" value="HELICASE_CTER"/>
    <property type="match status" value="1"/>
</dbReference>
<dbReference type="RefSeq" id="WP_188928362.1">
    <property type="nucleotide sequence ID" value="NZ_BMIA01000001.1"/>
</dbReference>